<protein>
    <submittedName>
        <fullName evidence="4">Discoidin domain-containing receptor 2 isoform X2</fullName>
    </submittedName>
</protein>
<keyword evidence="3" id="KW-1185">Reference proteome</keyword>
<proteinExistence type="predicted"/>
<dbReference type="InterPro" id="IPR008979">
    <property type="entry name" value="Galactose-bd-like_sf"/>
</dbReference>
<evidence type="ECO:0000259" key="2">
    <source>
        <dbReference type="PROSITE" id="PS50022"/>
    </source>
</evidence>
<dbReference type="InterPro" id="IPR000421">
    <property type="entry name" value="FA58C"/>
</dbReference>
<dbReference type="RefSeq" id="XP_065656888.1">
    <property type="nucleotide sequence ID" value="XM_065800816.1"/>
</dbReference>
<keyword evidence="1" id="KW-0732">Signal</keyword>
<dbReference type="Pfam" id="PF00754">
    <property type="entry name" value="F5_F8_type_C"/>
    <property type="match status" value="1"/>
</dbReference>
<dbReference type="Proteomes" id="UP001652625">
    <property type="component" value="Chromosome 07"/>
</dbReference>
<name>A0ABM4C5M9_HYDVU</name>
<dbReference type="GeneID" id="100205355"/>
<sequence>MYKRLIAVLNACFIALLSGKSVVSKSKGHSCKDPVGIQTGFLETRDIKTSSSQLNFTATDAWCPSISNDKQYFAVDLGEEFSISKIATEGKLDTGRYVKLYTLDYSSDAKKWTEYRDIMGKADIDGNKNVYELASRDLAPAIVARYIKLKPKEWNEGICARTELYGCPVEELKSGRK</sequence>
<dbReference type="PROSITE" id="PS50022">
    <property type="entry name" value="FA58C_3"/>
    <property type="match status" value="1"/>
</dbReference>
<reference evidence="4" key="1">
    <citation type="submission" date="2025-08" db="UniProtKB">
        <authorList>
            <consortium name="RefSeq"/>
        </authorList>
    </citation>
    <scope>IDENTIFICATION</scope>
</reference>
<dbReference type="SMART" id="SM00231">
    <property type="entry name" value="FA58C"/>
    <property type="match status" value="1"/>
</dbReference>
<evidence type="ECO:0000313" key="3">
    <source>
        <dbReference type="Proteomes" id="UP001652625"/>
    </source>
</evidence>
<feature type="chain" id="PRO_5045978698" evidence="1">
    <location>
        <begin position="20"/>
        <end position="177"/>
    </location>
</feature>
<feature type="signal peptide" evidence="1">
    <location>
        <begin position="1"/>
        <end position="19"/>
    </location>
</feature>
<evidence type="ECO:0000313" key="4">
    <source>
        <dbReference type="RefSeq" id="XP_065656888.1"/>
    </source>
</evidence>
<dbReference type="CDD" id="cd00057">
    <property type="entry name" value="FA58C"/>
    <property type="match status" value="1"/>
</dbReference>
<dbReference type="PANTHER" id="PTHR24543:SF325">
    <property type="entry name" value="F5_8 TYPE C DOMAIN-CONTAINING PROTEIN"/>
    <property type="match status" value="1"/>
</dbReference>
<gene>
    <name evidence="4" type="primary">LOC100205355</name>
</gene>
<feature type="domain" description="F5/8 type C" evidence="2">
    <location>
        <begin position="61"/>
        <end position="167"/>
    </location>
</feature>
<keyword evidence="4" id="KW-0675">Receptor</keyword>
<dbReference type="SUPFAM" id="SSF49785">
    <property type="entry name" value="Galactose-binding domain-like"/>
    <property type="match status" value="1"/>
</dbReference>
<dbReference type="Gene3D" id="2.60.120.260">
    <property type="entry name" value="Galactose-binding domain-like"/>
    <property type="match status" value="1"/>
</dbReference>
<accession>A0ABM4C5M9</accession>
<organism evidence="3 4">
    <name type="scientific">Hydra vulgaris</name>
    <name type="common">Hydra</name>
    <name type="synonym">Hydra attenuata</name>
    <dbReference type="NCBI Taxonomy" id="6087"/>
    <lineage>
        <taxon>Eukaryota</taxon>
        <taxon>Metazoa</taxon>
        <taxon>Cnidaria</taxon>
        <taxon>Hydrozoa</taxon>
        <taxon>Hydroidolina</taxon>
        <taxon>Anthoathecata</taxon>
        <taxon>Aplanulata</taxon>
        <taxon>Hydridae</taxon>
        <taxon>Hydra</taxon>
    </lineage>
</organism>
<evidence type="ECO:0000256" key="1">
    <source>
        <dbReference type="SAM" id="SignalP"/>
    </source>
</evidence>
<dbReference type="PANTHER" id="PTHR24543">
    <property type="entry name" value="MULTICOPPER OXIDASE-RELATED"/>
    <property type="match status" value="1"/>
</dbReference>